<protein>
    <recommendedName>
        <fullName evidence="2">Gamma-glutamylcyclotransferase AIG2-like domain-containing protein</fullName>
    </recommendedName>
</protein>
<keyword evidence="4" id="KW-1185">Reference proteome</keyword>
<evidence type="ECO:0000313" key="3">
    <source>
        <dbReference type="EMBL" id="KOO27859.1"/>
    </source>
</evidence>
<dbReference type="EMBL" id="JWZX01002654">
    <property type="protein sequence ID" value="KOO27859.1"/>
    <property type="molecule type" value="Genomic_DNA"/>
</dbReference>
<evidence type="ECO:0000256" key="1">
    <source>
        <dbReference type="ARBA" id="ARBA00008861"/>
    </source>
</evidence>
<dbReference type="Gene3D" id="3.10.490.10">
    <property type="entry name" value="Gamma-glutamyl cyclotransferase-like"/>
    <property type="match status" value="1"/>
</dbReference>
<sequence length="156" mass="17554">MGYPAATATGHPTDVVEGVLLERLRGPELQLLDYYESDEYNREVVKVRASNGFGAAEEMTAFAYLWPTKHVSALELRMPWHYTDFRAKHMRAFIEQVIKPCRVAFEKEQGKLEVLMTARESARSHRAASAAKMTYKQQLEAATKQLESMAAPGSST</sequence>
<dbReference type="SUPFAM" id="SSF110857">
    <property type="entry name" value="Gamma-glutamyl cyclotransferase-like"/>
    <property type="match status" value="1"/>
</dbReference>
<dbReference type="Proteomes" id="UP000037460">
    <property type="component" value="Unassembled WGS sequence"/>
</dbReference>
<dbReference type="PANTHER" id="PTHR31544:SF2">
    <property type="entry name" value="AIG2-LIKE PROTEIN D"/>
    <property type="match status" value="1"/>
</dbReference>
<gene>
    <name evidence="3" type="ORF">Ctob_012381</name>
</gene>
<dbReference type="InterPro" id="IPR009288">
    <property type="entry name" value="AIG2-like_dom"/>
</dbReference>
<evidence type="ECO:0000313" key="4">
    <source>
        <dbReference type="Proteomes" id="UP000037460"/>
    </source>
</evidence>
<dbReference type="Pfam" id="PF06094">
    <property type="entry name" value="GGACT"/>
    <property type="match status" value="1"/>
</dbReference>
<dbReference type="InterPro" id="IPR036568">
    <property type="entry name" value="GGCT-like_sf"/>
</dbReference>
<dbReference type="InterPro" id="IPR045038">
    <property type="entry name" value="AIG2-like"/>
</dbReference>
<name>A0A0M0JMN6_9EUKA</name>
<feature type="domain" description="Gamma-glutamylcyclotransferase AIG2-like" evidence="2">
    <location>
        <begin position="2"/>
        <end position="72"/>
    </location>
</feature>
<organism evidence="3 4">
    <name type="scientific">Chrysochromulina tobinii</name>
    <dbReference type="NCBI Taxonomy" id="1460289"/>
    <lineage>
        <taxon>Eukaryota</taxon>
        <taxon>Haptista</taxon>
        <taxon>Haptophyta</taxon>
        <taxon>Prymnesiophyceae</taxon>
        <taxon>Prymnesiales</taxon>
        <taxon>Chrysochromulinaceae</taxon>
        <taxon>Chrysochromulina</taxon>
    </lineage>
</organism>
<comment type="caution">
    <text evidence="3">The sequence shown here is derived from an EMBL/GenBank/DDBJ whole genome shotgun (WGS) entry which is preliminary data.</text>
</comment>
<proteinExistence type="inferred from homology"/>
<accession>A0A0M0JMN6</accession>
<reference evidence="4" key="1">
    <citation type="journal article" date="2015" name="PLoS Genet.">
        <title>Genome Sequence and Transcriptome Analyses of Chrysochromulina tobin: Metabolic Tools for Enhanced Algal Fitness in the Prominent Order Prymnesiales (Haptophyceae).</title>
        <authorList>
            <person name="Hovde B.T."/>
            <person name="Deodato C.R."/>
            <person name="Hunsperger H.M."/>
            <person name="Ryken S.A."/>
            <person name="Yost W."/>
            <person name="Jha R.K."/>
            <person name="Patterson J."/>
            <person name="Monnat R.J. Jr."/>
            <person name="Barlow S.B."/>
            <person name="Starkenburg S.R."/>
            <person name="Cattolico R.A."/>
        </authorList>
    </citation>
    <scope>NUCLEOTIDE SEQUENCE</scope>
    <source>
        <strain evidence="4">CCMP291</strain>
    </source>
</reference>
<comment type="similarity">
    <text evidence="1">Belongs to the gamma-glutamylcyclotransferase family.</text>
</comment>
<dbReference type="AlphaFoldDB" id="A0A0M0JMN6"/>
<evidence type="ECO:0000259" key="2">
    <source>
        <dbReference type="Pfam" id="PF06094"/>
    </source>
</evidence>
<dbReference type="PANTHER" id="PTHR31544">
    <property type="entry name" value="AIG2-LIKE PROTEIN D"/>
    <property type="match status" value="1"/>
</dbReference>
<dbReference type="OrthoDB" id="1044435at2759"/>